<gene>
    <name evidence="3" type="ORF">SHERM_01684</name>
</gene>
<accession>A0A9N7RER4</accession>
<evidence type="ECO:0000259" key="2">
    <source>
        <dbReference type="Pfam" id="PF02136"/>
    </source>
</evidence>
<proteinExistence type="predicted"/>
<keyword evidence="1" id="KW-0812">Transmembrane</keyword>
<reference evidence="3" key="1">
    <citation type="submission" date="2019-12" db="EMBL/GenBank/DDBJ databases">
        <authorList>
            <person name="Scholes J."/>
        </authorList>
    </citation>
    <scope>NUCLEOTIDE SEQUENCE</scope>
</reference>
<sequence>MPSALLLGKISKNSVASLMRKNPPNFVLGAKRFHGLKFSCGASKSNGPMRTGRMAVSKHETGPQDNENKALETVLQLYRAIKDRNSRELPDIIAEECSCVSNFVSAFRPFLGKKKVLAFFAWLMKSLGNNIEFVVQQTIDDGMVVSVSWKLEWKKVPWPLGRGFSLHMCHVYQGKVMIKNVEMFLEPIFHMEPLRLKVLSMVMKAMEKLNPKALFKNKTRRTIAFFLLLLLAVAVLFLLHS</sequence>
<evidence type="ECO:0000313" key="3">
    <source>
        <dbReference type="EMBL" id="CAA0826481.1"/>
    </source>
</evidence>
<name>A0A9N7RER4_STRHE</name>
<protein>
    <recommendedName>
        <fullName evidence="2">Nuclear transport factor 2 domain-containing protein</fullName>
    </recommendedName>
</protein>
<evidence type="ECO:0000313" key="4">
    <source>
        <dbReference type="Proteomes" id="UP001153555"/>
    </source>
</evidence>
<dbReference type="Gene3D" id="3.10.450.50">
    <property type="match status" value="1"/>
</dbReference>
<dbReference type="InterPro" id="IPR002075">
    <property type="entry name" value="NTF2_dom"/>
</dbReference>
<dbReference type="PANTHER" id="PTHR33698:SF6">
    <property type="entry name" value="TRANSMEMBRANE PROTEIN"/>
    <property type="match status" value="1"/>
</dbReference>
<keyword evidence="1" id="KW-0472">Membrane</keyword>
<dbReference type="Proteomes" id="UP001153555">
    <property type="component" value="Unassembled WGS sequence"/>
</dbReference>
<feature type="domain" description="Nuclear transport factor 2" evidence="2">
    <location>
        <begin position="71"/>
        <end position="155"/>
    </location>
</feature>
<keyword evidence="4" id="KW-1185">Reference proteome</keyword>
<dbReference type="EMBL" id="CACSLK010027624">
    <property type="protein sequence ID" value="CAA0826481.1"/>
    <property type="molecule type" value="Genomic_DNA"/>
</dbReference>
<comment type="caution">
    <text evidence="3">The sequence shown here is derived from an EMBL/GenBank/DDBJ whole genome shotgun (WGS) entry which is preliminary data.</text>
</comment>
<dbReference type="OrthoDB" id="753811at2759"/>
<dbReference type="PANTHER" id="PTHR33698">
    <property type="entry name" value="NUCLEAR TRANSPORT FACTOR 2 (NTF2)-LIKE PROTEIN"/>
    <property type="match status" value="1"/>
</dbReference>
<feature type="transmembrane region" description="Helical" evidence="1">
    <location>
        <begin position="222"/>
        <end position="240"/>
    </location>
</feature>
<dbReference type="SUPFAM" id="SSF54427">
    <property type="entry name" value="NTF2-like"/>
    <property type="match status" value="1"/>
</dbReference>
<dbReference type="Pfam" id="PF02136">
    <property type="entry name" value="NTF2"/>
    <property type="match status" value="1"/>
</dbReference>
<dbReference type="InterPro" id="IPR032710">
    <property type="entry name" value="NTF2-like_dom_sf"/>
</dbReference>
<evidence type="ECO:0000256" key="1">
    <source>
        <dbReference type="SAM" id="Phobius"/>
    </source>
</evidence>
<keyword evidence="1" id="KW-1133">Transmembrane helix</keyword>
<dbReference type="AlphaFoldDB" id="A0A9N7RER4"/>
<organism evidence="3 4">
    <name type="scientific">Striga hermonthica</name>
    <name type="common">Purple witchweed</name>
    <name type="synonym">Buchnera hermonthica</name>
    <dbReference type="NCBI Taxonomy" id="68872"/>
    <lineage>
        <taxon>Eukaryota</taxon>
        <taxon>Viridiplantae</taxon>
        <taxon>Streptophyta</taxon>
        <taxon>Embryophyta</taxon>
        <taxon>Tracheophyta</taxon>
        <taxon>Spermatophyta</taxon>
        <taxon>Magnoliopsida</taxon>
        <taxon>eudicotyledons</taxon>
        <taxon>Gunneridae</taxon>
        <taxon>Pentapetalae</taxon>
        <taxon>asterids</taxon>
        <taxon>lamiids</taxon>
        <taxon>Lamiales</taxon>
        <taxon>Orobanchaceae</taxon>
        <taxon>Buchnereae</taxon>
        <taxon>Striga</taxon>
    </lineage>
</organism>